<keyword evidence="1" id="KW-0433">Leucine-rich repeat</keyword>
<evidence type="ECO:0000256" key="3">
    <source>
        <dbReference type="ARBA" id="ARBA00022737"/>
    </source>
</evidence>
<feature type="signal peptide" evidence="6">
    <location>
        <begin position="1"/>
        <end position="21"/>
    </location>
</feature>
<evidence type="ECO:0000256" key="5">
    <source>
        <dbReference type="ARBA" id="ARBA00023136"/>
    </source>
</evidence>
<dbReference type="Pfam" id="PF13516">
    <property type="entry name" value="LRR_6"/>
    <property type="match status" value="4"/>
</dbReference>
<feature type="domain" description="Leucine-rich repeat-containing N-terminal plant-type" evidence="7">
    <location>
        <begin position="24"/>
        <end position="66"/>
    </location>
</feature>
<evidence type="ECO:0000256" key="6">
    <source>
        <dbReference type="SAM" id="SignalP"/>
    </source>
</evidence>
<dbReference type="Pfam" id="PF00560">
    <property type="entry name" value="LRR_1"/>
    <property type="match status" value="1"/>
</dbReference>
<dbReference type="Pfam" id="PF13855">
    <property type="entry name" value="LRR_8"/>
    <property type="match status" value="1"/>
</dbReference>
<dbReference type="PANTHER" id="PTHR48057">
    <property type="entry name" value="LEUCINE-RICH REPEAT SERINE/THREONINE-PROTEIN KINASE 1"/>
    <property type="match status" value="1"/>
</dbReference>
<gene>
    <name evidence="8" type="ORF">DCAF_LOCUS15673</name>
</gene>
<evidence type="ECO:0000259" key="7">
    <source>
        <dbReference type="Pfam" id="PF08263"/>
    </source>
</evidence>
<dbReference type="SUPFAM" id="SSF52058">
    <property type="entry name" value="L domain-like"/>
    <property type="match status" value="1"/>
</dbReference>
<evidence type="ECO:0000313" key="9">
    <source>
        <dbReference type="Proteomes" id="UP001314170"/>
    </source>
</evidence>
<organism evidence="8 9">
    <name type="scientific">Dovyalis caffra</name>
    <dbReference type="NCBI Taxonomy" id="77055"/>
    <lineage>
        <taxon>Eukaryota</taxon>
        <taxon>Viridiplantae</taxon>
        <taxon>Streptophyta</taxon>
        <taxon>Embryophyta</taxon>
        <taxon>Tracheophyta</taxon>
        <taxon>Spermatophyta</taxon>
        <taxon>Magnoliopsida</taxon>
        <taxon>eudicotyledons</taxon>
        <taxon>Gunneridae</taxon>
        <taxon>Pentapetalae</taxon>
        <taxon>rosids</taxon>
        <taxon>fabids</taxon>
        <taxon>Malpighiales</taxon>
        <taxon>Salicaceae</taxon>
        <taxon>Flacourtieae</taxon>
        <taxon>Dovyalis</taxon>
    </lineage>
</organism>
<proteinExistence type="predicted"/>
<dbReference type="SMART" id="SM00369">
    <property type="entry name" value="LRR_TYP"/>
    <property type="match status" value="4"/>
</dbReference>
<name>A0AAV1RYP0_9ROSI</name>
<comment type="caution">
    <text evidence="8">The sequence shown here is derived from an EMBL/GenBank/DDBJ whole genome shotgun (WGS) entry which is preliminary data.</text>
</comment>
<keyword evidence="6" id="KW-0732">Signal</keyword>
<keyword evidence="3" id="KW-0677">Repeat</keyword>
<dbReference type="InterPro" id="IPR032675">
    <property type="entry name" value="LRR_dom_sf"/>
</dbReference>
<dbReference type="EMBL" id="CAWUPB010001160">
    <property type="protein sequence ID" value="CAK7340588.1"/>
    <property type="molecule type" value="Genomic_DNA"/>
</dbReference>
<dbReference type="AlphaFoldDB" id="A0AAV1RYP0"/>
<dbReference type="InterPro" id="IPR001611">
    <property type="entry name" value="Leu-rich_rpt"/>
</dbReference>
<dbReference type="Proteomes" id="UP001314170">
    <property type="component" value="Unassembled WGS sequence"/>
</dbReference>
<dbReference type="Pfam" id="PF08263">
    <property type="entry name" value="LRRNT_2"/>
    <property type="match status" value="1"/>
</dbReference>
<accession>A0AAV1RYP0</accession>
<dbReference type="PRINTS" id="PR00019">
    <property type="entry name" value="LEURICHRPT"/>
</dbReference>
<keyword evidence="5" id="KW-0472">Membrane</keyword>
<dbReference type="SMART" id="SM00365">
    <property type="entry name" value="LRR_SD22"/>
    <property type="match status" value="10"/>
</dbReference>
<protein>
    <recommendedName>
        <fullName evidence="7">Leucine-rich repeat-containing N-terminal plant-type domain-containing protein</fullName>
    </recommendedName>
</protein>
<sequence>MRQMWVWMLLMLALVNRLCHCCLEEERIGLLEIKVWIIDPNYYAFTDWVDNKKDADCCKWDGVKCDNTTKRVVELSLEDTRNQGFEVLSSKLRKLEILDLRSNQFNDSILLSLSHLTSLKSLGLADNELTGSTSINGFEVLSSKLRKLEILDLRFNQFNDSILLSLSHLTSLKSLDLSGNELTRSTSINGFEVLASGLKKLEELHLVNNAINDNILPSLCAFSSLKILDLSDNELTTISTCINALRKLEELYLAGNIFNDSVLASLSGLSSLKTLYLSDNMNLTRSTDVNGFEVLASGLKKLEELHLVNNAINDNILPSLCAFSSLKILDLSFNELTTISTCINGKVVDPTSNDIL</sequence>
<dbReference type="InterPro" id="IPR013210">
    <property type="entry name" value="LRR_N_plant-typ"/>
</dbReference>
<keyword evidence="2" id="KW-0812">Transmembrane</keyword>
<evidence type="ECO:0000313" key="8">
    <source>
        <dbReference type="EMBL" id="CAK7340588.1"/>
    </source>
</evidence>
<evidence type="ECO:0000256" key="4">
    <source>
        <dbReference type="ARBA" id="ARBA00022989"/>
    </source>
</evidence>
<evidence type="ECO:0000256" key="2">
    <source>
        <dbReference type="ARBA" id="ARBA00022692"/>
    </source>
</evidence>
<dbReference type="InterPro" id="IPR003591">
    <property type="entry name" value="Leu-rich_rpt_typical-subtyp"/>
</dbReference>
<dbReference type="InterPro" id="IPR052595">
    <property type="entry name" value="LRRC69/RLP"/>
</dbReference>
<dbReference type="PROSITE" id="PS51450">
    <property type="entry name" value="LRR"/>
    <property type="match status" value="2"/>
</dbReference>
<dbReference type="Gene3D" id="3.80.10.10">
    <property type="entry name" value="Ribonuclease Inhibitor"/>
    <property type="match status" value="3"/>
</dbReference>
<dbReference type="PANTHER" id="PTHR48057:SF30">
    <property type="entry name" value="DNA-DAMAGE-REPAIR_TOLERATION DRT100-LIKE PROTEIN"/>
    <property type="match status" value="1"/>
</dbReference>
<evidence type="ECO:0000256" key="1">
    <source>
        <dbReference type="ARBA" id="ARBA00022614"/>
    </source>
</evidence>
<reference evidence="8 9" key="1">
    <citation type="submission" date="2024-01" db="EMBL/GenBank/DDBJ databases">
        <authorList>
            <person name="Waweru B."/>
        </authorList>
    </citation>
    <scope>NUCLEOTIDE SEQUENCE [LARGE SCALE GENOMIC DNA]</scope>
</reference>
<keyword evidence="9" id="KW-1185">Reference proteome</keyword>
<feature type="chain" id="PRO_5043449476" description="Leucine-rich repeat-containing N-terminal plant-type domain-containing protein" evidence="6">
    <location>
        <begin position="22"/>
        <end position="356"/>
    </location>
</feature>
<keyword evidence="4" id="KW-1133">Transmembrane helix</keyword>